<gene>
    <name evidence="1" type="primary">91</name>
    <name evidence="1" type="ORF">SEA_NOSILAM_91</name>
</gene>
<dbReference type="GeneID" id="65118924"/>
<name>A0A410TE85_9CAUD</name>
<keyword evidence="2" id="KW-1185">Reference proteome</keyword>
<dbReference type="EMBL" id="MK376962">
    <property type="protein sequence ID" value="QAU07332.1"/>
    <property type="molecule type" value="Genomic_DNA"/>
</dbReference>
<protein>
    <submittedName>
        <fullName evidence="1">Uncharacterized protein</fullName>
    </submittedName>
</protein>
<evidence type="ECO:0000313" key="1">
    <source>
        <dbReference type="EMBL" id="QAU07332.1"/>
    </source>
</evidence>
<reference evidence="1 2" key="1">
    <citation type="submission" date="2019-01" db="EMBL/GenBank/DDBJ databases">
        <authorList>
            <person name="Febre-Alemany D.A."/>
            <person name="Fernandez-Morales A.P."/>
            <person name="Figueroa-Rodriguez V.A."/>
            <person name="Fumero-Velazquez J."/>
            <person name="Galindez-Couvertier J.M."/>
            <person name="Morales-Colon V.I."/>
            <person name="Ocasio-Caldero C.E."/>
            <person name="Perez-Torres A.D."/>
            <person name="Pescador-Vega R.F."/>
            <person name="Rivera-Rodriguez A.M."/>
            <person name="Fernandez-Martinez M."/>
            <person name="Rubin M.R."/>
            <person name="Vazquez E."/>
            <person name="Garlena R.A."/>
            <person name="Russell D.A."/>
            <person name="Pope W.H."/>
            <person name="Jacobs-Sera D."/>
            <person name="Hatfull G.F."/>
        </authorList>
    </citation>
    <scope>NUCLEOTIDE SEQUENCE [LARGE SCALE GENOMIC DNA]</scope>
</reference>
<evidence type="ECO:0000313" key="2">
    <source>
        <dbReference type="Proteomes" id="UP000290362"/>
    </source>
</evidence>
<organism evidence="1 2">
    <name type="scientific">Gordonia phage NosilaM</name>
    <dbReference type="NCBI Taxonomy" id="2507863"/>
    <lineage>
        <taxon>Viruses</taxon>
        <taxon>Duplodnaviria</taxon>
        <taxon>Heunggongvirae</taxon>
        <taxon>Uroviricota</taxon>
        <taxon>Caudoviricetes</taxon>
        <taxon>Zierdtviridae</taxon>
        <taxon>Emilbogenvirinae</taxon>
        <taxon>Kablunavirus</taxon>
        <taxon>Kablunavirus nosilaM</taxon>
    </lineage>
</organism>
<proteinExistence type="predicted"/>
<dbReference type="Proteomes" id="UP000290362">
    <property type="component" value="Segment"/>
</dbReference>
<accession>A0A410TE85</accession>
<dbReference type="KEGG" id="vg:65118924"/>
<sequence>MRIAFGEDIAHGLESVARGYVDALCWTQPDYYGDGDDNGDGEDRTLRDLGYGYGDLHPGTRDRITAELSAVVAAHPLAVRMYGAARTFNAGDGDVWEHFGHDYLLTRDGHGAGFWDRGLGDLGEYLSTIAGNAGDHVELWRDANGLLTDGDDGDG</sequence>
<dbReference type="RefSeq" id="YP_010101215.1">
    <property type="nucleotide sequence ID" value="NC_055788.1"/>
</dbReference>